<accession>A0ABD1KJX8</accession>
<evidence type="ECO:0000313" key="6">
    <source>
        <dbReference type="EMBL" id="KAL2096769.1"/>
    </source>
</evidence>
<proteinExistence type="predicted"/>
<dbReference type="EMBL" id="JBHFQA010000014">
    <property type="protein sequence ID" value="KAL2088016.1"/>
    <property type="molecule type" value="Genomic_DNA"/>
</dbReference>
<dbReference type="CDD" id="cd15517">
    <property type="entry name" value="PHD_TCF19_like"/>
    <property type="match status" value="1"/>
</dbReference>
<dbReference type="InterPro" id="IPR036397">
    <property type="entry name" value="RNaseH_sf"/>
</dbReference>
<dbReference type="EMBL" id="JBHFQA010000006">
    <property type="protein sequence ID" value="KAL2096769.1"/>
    <property type="molecule type" value="Genomic_DNA"/>
</dbReference>
<evidence type="ECO:0000259" key="2">
    <source>
        <dbReference type="Pfam" id="PF03184"/>
    </source>
</evidence>
<dbReference type="AlphaFoldDB" id="A0ABD1KJX8"/>
<feature type="compositionally biased region" description="Low complexity" evidence="1">
    <location>
        <begin position="415"/>
        <end position="426"/>
    </location>
</feature>
<dbReference type="Gene3D" id="3.30.420.10">
    <property type="entry name" value="Ribonuclease H-like superfamily/Ribonuclease H"/>
    <property type="match status" value="1"/>
</dbReference>
<keyword evidence="11" id="KW-1185">Reference proteome</keyword>
<dbReference type="EMBL" id="JBHFQA010000004">
    <property type="protein sequence ID" value="KAL2099472.1"/>
    <property type="molecule type" value="Genomic_DNA"/>
</dbReference>
<evidence type="ECO:0000313" key="3">
    <source>
        <dbReference type="EMBL" id="KAL2083745.1"/>
    </source>
</evidence>
<evidence type="ECO:0000313" key="7">
    <source>
        <dbReference type="EMBL" id="KAL2099464.1"/>
    </source>
</evidence>
<dbReference type="EMBL" id="JBHFQA010000001">
    <property type="protein sequence ID" value="KAL2103967.1"/>
    <property type="molecule type" value="Genomic_DNA"/>
</dbReference>
<dbReference type="SUPFAM" id="SSF57903">
    <property type="entry name" value="FYVE/PHD zinc finger"/>
    <property type="match status" value="1"/>
</dbReference>
<dbReference type="InterPro" id="IPR011011">
    <property type="entry name" value="Znf_FYVE_PHD"/>
</dbReference>
<reference evidence="8 11" key="1">
    <citation type="submission" date="2024-09" db="EMBL/GenBank/DDBJ databases">
        <title>A chromosome-level genome assembly of Gray's grenadier anchovy, Coilia grayii.</title>
        <authorList>
            <person name="Fu Z."/>
        </authorList>
    </citation>
    <scope>NUCLEOTIDE SEQUENCE [LARGE SCALE GENOMIC DNA]</scope>
    <source>
        <strain evidence="8">G4</strain>
        <tissue evidence="8">Muscle</tissue>
    </source>
</reference>
<evidence type="ECO:0000256" key="1">
    <source>
        <dbReference type="SAM" id="MobiDB-lite"/>
    </source>
</evidence>
<dbReference type="InterPro" id="IPR004875">
    <property type="entry name" value="DDE_SF_endonuclease_dom"/>
</dbReference>
<evidence type="ECO:0000313" key="4">
    <source>
        <dbReference type="EMBL" id="KAL2088016.1"/>
    </source>
</evidence>
<feature type="region of interest" description="Disordered" evidence="1">
    <location>
        <begin position="404"/>
        <end position="507"/>
    </location>
</feature>
<dbReference type="PANTHER" id="PTHR19303:SF71">
    <property type="entry name" value="ZINC FINGER PHD-TYPE DOMAIN-CONTAINING PROTEIN"/>
    <property type="match status" value="1"/>
</dbReference>
<comment type="caution">
    <text evidence="8">The sequence shown here is derived from an EMBL/GenBank/DDBJ whole genome shotgun (WGS) entry which is preliminary data.</text>
</comment>
<evidence type="ECO:0000313" key="5">
    <source>
        <dbReference type="EMBL" id="KAL2091130.1"/>
    </source>
</evidence>
<evidence type="ECO:0000313" key="11">
    <source>
        <dbReference type="Proteomes" id="UP001591681"/>
    </source>
</evidence>
<feature type="compositionally biased region" description="Basic residues" evidence="1">
    <location>
        <begin position="491"/>
        <end position="504"/>
    </location>
</feature>
<gene>
    <name evidence="10" type="ORF">ACEWY4_000835</name>
    <name evidence="8" type="ORF">ACEWY4_003866</name>
    <name evidence="9" type="ORF">ACEWY4_004070</name>
    <name evidence="7" type="ORF">ACEWY4_005944</name>
    <name evidence="6" type="ORF">ACEWY4_005976</name>
    <name evidence="5" type="ORF">ACEWY4_013393</name>
    <name evidence="4" type="ORF">ACEWY4_016844</name>
    <name evidence="3" type="ORF">ACEWY4_021518</name>
</gene>
<dbReference type="PANTHER" id="PTHR19303">
    <property type="entry name" value="TRANSPOSON"/>
    <property type="match status" value="1"/>
</dbReference>
<name>A0ABD1KJX8_9TELE</name>
<organism evidence="8 11">
    <name type="scientific">Coilia grayii</name>
    <name type="common">Gray's grenadier anchovy</name>
    <dbReference type="NCBI Taxonomy" id="363190"/>
    <lineage>
        <taxon>Eukaryota</taxon>
        <taxon>Metazoa</taxon>
        <taxon>Chordata</taxon>
        <taxon>Craniata</taxon>
        <taxon>Vertebrata</taxon>
        <taxon>Euteleostomi</taxon>
        <taxon>Actinopterygii</taxon>
        <taxon>Neopterygii</taxon>
        <taxon>Teleostei</taxon>
        <taxon>Clupei</taxon>
        <taxon>Clupeiformes</taxon>
        <taxon>Clupeoidei</taxon>
        <taxon>Engraulidae</taxon>
        <taxon>Coilinae</taxon>
        <taxon>Coilia</taxon>
    </lineage>
</organism>
<dbReference type="EMBL" id="JBHFQA010000018">
    <property type="protein sequence ID" value="KAL2083745.1"/>
    <property type="molecule type" value="Genomic_DNA"/>
</dbReference>
<feature type="compositionally biased region" description="Basic and acidic residues" evidence="1">
    <location>
        <begin position="462"/>
        <end position="476"/>
    </location>
</feature>
<dbReference type="InterPro" id="IPR050863">
    <property type="entry name" value="CenT-Element_Derived"/>
</dbReference>
<feature type="domain" description="DDE-1" evidence="2">
    <location>
        <begin position="218"/>
        <end position="353"/>
    </location>
</feature>
<sequence>MVRNYVRKTARGLTPREVIIAAARQVRQGGKIRKVAETHSIPYSTLHKYVNTISVENEEVVSIGYIKNKQVIPTEIEKQLVDYVTKSADIYFGLPPTEVRKLAYEVCMANNISVPEKWVTQQRAGEDWFSSFMKRHPNLSIRKPEATSLARQMSFNRANVQAFYDNLETVFRRHQFQAGDVWNMDETGITTVHRPERIVARRGFKQVGSVTSGERGTLVTLACAVSVTGNILPPFFIFPRVHFREHFISGGPVGCKGAANQSGWMKEEHFLQFLQHFVANVKPSVDKPCLLLLDNHESHLSVAGLDFAKENGITMLSFPPHCSHRLQPLDLSVYGPLKKHVNTACNAWMVNNPGKPMCIYDIPGIVKAALPLAATLSNIQAGFCKAGIYPFNRDVFTDEHFNPSSVTDRAMPDGSPTASTSSSVAPHRFSPEDVRPYPKAPPRKNQGVNKRRRKTAILTDTPVKRELENRKAEAKKTLFKKAPQKAQQKAPVKKASKAAKPKRCRERDSSESEDEEFCLVCLELYKHSRPREVWVQCVFCKNWAHELCTAGNAVYVCQNCED</sequence>
<evidence type="ECO:0000313" key="9">
    <source>
        <dbReference type="EMBL" id="KAL2099676.1"/>
    </source>
</evidence>
<evidence type="ECO:0000313" key="8">
    <source>
        <dbReference type="EMBL" id="KAL2099472.1"/>
    </source>
</evidence>
<dbReference type="EMBL" id="JBHFQA010000005">
    <property type="protein sequence ID" value="KAL2099464.1"/>
    <property type="molecule type" value="Genomic_DNA"/>
</dbReference>
<dbReference type="Pfam" id="PF03184">
    <property type="entry name" value="DDE_1"/>
    <property type="match status" value="1"/>
</dbReference>
<dbReference type="EMBL" id="JBHFQA010000011">
    <property type="protein sequence ID" value="KAL2091130.1"/>
    <property type="molecule type" value="Genomic_DNA"/>
</dbReference>
<dbReference type="EMBL" id="JBHFQA010000004">
    <property type="protein sequence ID" value="KAL2099676.1"/>
    <property type="molecule type" value="Genomic_DNA"/>
</dbReference>
<protein>
    <recommendedName>
        <fullName evidence="2">DDE-1 domain-containing protein</fullName>
    </recommendedName>
</protein>
<evidence type="ECO:0000313" key="10">
    <source>
        <dbReference type="EMBL" id="KAL2103967.1"/>
    </source>
</evidence>
<dbReference type="Proteomes" id="UP001591681">
    <property type="component" value="Unassembled WGS sequence"/>
</dbReference>